<dbReference type="GO" id="GO:0000287">
    <property type="term" value="F:magnesium ion binding"/>
    <property type="evidence" value="ECO:0007669"/>
    <property type="project" value="TreeGrafter"/>
</dbReference>
<reference evidence="1 2" key="1">
    <citation type="submission" date="2019-11" db="EMBL/GenBank/DDBJ databases">
        <title>Streptococcus uberis isolated from clinical mastitis cases on a southeastern Queensland dairy.</title>
        <authorList>
            <person name="Workentine M.L."/>
            <person name="Price R."/>
            <person name="Olchowy T."/>
        </authorList>
    </citation>
    <scope>NUCLEOTIDE SEQUENCE [LARGE SCALE GENOMIC DNA]</scope>
    <source>
        <strain evidence="1 2">OLC4459-A17</strain>
    </source>
</reference>
<dbReference type="PANTHER" id="PTHR10000">
    <property type="entry name" value="PHOSPHOSERINE PHOSPHATASE"/>
    <property type="match status" value="1"/>
</dbReference>
<dbReference type="PANTHER" id="PTHR10000:SF53">
    <property type="entry name" value="5-AMINO-6-(5-PHOSPHO-D-RIBITYLAMINO)URACIL PHOSPHATASE YBJI-RELATED"/>
    <property type="match status" value="1"/>
</dbReference>
<keyword evidence="1" id="KW-0378">Hydrolase</keyword>
<comment type="caution">
    <text evidence="1">The sequence shown here is derived from an EMBL/GenBank/DDBJ whole genome shotgun (WGS) entry which is preliminary data.</text>
</comment>
<name>A0A6L6G9P5_STRUB</name>
<proteinExistence type="predicted"/>
<accession>A0A6L6G9P5</accession>
<dbReference type="AlphaFoldDB" id="A0A6L6G9P5"/>
<evidence type="ECO:0000313" key="2">
    <source>
        <dbReference type="Proteomes" id="UP000483839"/>
    </source>
</evidence>
<dbReference type="Pfam" id="PF08282">
    <property type="entry name" value="Hydrolase_3"/>
    <property type="match status" value="1"/>
</dbReference>
<dbReference type="InterPro" id="IPR023214">
    <property type="entry name" value="HAD_sf"/>
</dbReference>
<dbReference type="InterPro" id="IPR036412">
    <property type="entry name" value="HAD-like_sf"/>
</dbReference>
<gene>
    <name evidence="1" type="ORF">GKS16_07415</name>
</gene>
<dbReference type="GO" id="GO:0016791">
    <property type="term" value="F:phosphatase activity"/>
    <property type="evidence" value="ECO:0007669"/>
    <property type="project" value="TreeGrafter"/>
</dbReference>
<dbReference type="SUPFAM" id="SSF56784">
    <property type="entry name" value="HAD-like"/>
    <property type="match status" value="1"/>
</dbReference>
<dbReference type="Gene3D" id="3.40.50.1000">
    <property type="entry name" value="HAD superfamily/HAD-like"/>
    <property type="match status" value="1"/>
</dbReference>
<organism evidence="1 2">
    <name type="scientific">Streptococcus uberis</name>
    <dbReference type="NCBI Taxonomy" id="1349"/>
    <lineage>
        <taxon>Bacteria</taxon>
        <taxon>Bacillati</taxon>
        <taxon>Bacillota</taxon>
        <taxon>Bacilli</taxon>
        <taxon>Lactobacillales</taxon>
        <taxon>Streptococcaceae</taxon>
        <taxon>Streptococcus</taxon>
    </lineage>
</organism>
<dbReference type="EMBL" id="WLXI01000052">
    <property type="protein sequence ID" value="MTD02093.1"/>
    <property type="molecule type" value="Genomic_DNA"/>
</dbReference>
<protein>
    <submittedName>
        <fullName evidence="1">HAD-IIB family hydrolase</fullName>
    </submittedName>
</protein>
<sequence length="247" mass="28330">MTKETIKHLVFDLDGTIVFDGKAIEASLLELLRQLQEKYHLIFASARPIRDMMPLLGDFEKSDLIGANGSMYRQNQLIHLKDYLTQKTSEKILQLIDTYDLDYIVDYDWDYSARIRDKDNHILEKLDPDSIASQVPLSQKQVTKIILFGVNPDLAKLFQELTEATVLYHDLVEELVITAKGIDKYNAVKALIGEESYIAFGNDHNDITMLENAQKAICLGNLLQSTNYHSMDIAELRRYMEELVSIK</sequence>
<dbReference type="RefSeq" id="WP_046393615.1">
    <property type="nucleotide sequence ID" value="NZ_JADFAY010000001.1"/>
</dbReference>
<dbReference type="InterPro" id="IPR006379">
    <property type="entry name" value="HAD-SF_hydro_IIB"/>
</dbReference>
<dbReference type="Proteomes" id="UP000483839">
    <property type="component" value="Unassembled WGS sequence"/>
</dbReference>
<dbReference type="GO" id="GO:0005829">
    <property type="term" value="C:cytosol"/>
    <property type="evidence" value="ECO:0007669"/>
    <property type="project" value="TreeGrafter"/>
</dbReference>
<dbReference type="NCBIfam" id="TIGR01484">
    <property type="entry name" value="HAD-SF-IIB"/>
    <property type="match status" value="1"/>
</dbReference>
<evidence type="ECO:0000313" key="1">
    <source>
        <dbReference type="EMBL" id="MTD02093.1"/>
    </source>
</evidence>
<dbReference type="Gene3D" id="3.30.1240.10">
    <property type="match status" value="1"/>
</dbReference>